<dbReference type="AlphaFoldDB" id="E0UNF5"/>
<evidence type="ECO:0000313" key="3">
    <source>
        <dbReference type="EMBL" id="ADN18485.1"/>
    </source>
</evidence>
<dbReference type="EMBL" id="CP002201">
    <property type="protein sequence ID" value="ADN18485.1"/>
    <property type="molecule type" value="Genomic_DNA"/>
</dbReference>
<keyword evidence="2" id="KW-0732">Signal</keyword>
<dbReference type="Proteomes" id="UP000008206">
    <property type="component" value="Plasmid Cy782203"/>
</dbReference>
<keyword evidence="1" id="KW-1133">Transmembrane helix</keyword>
<keyword evidence="1" id="KW-0472">Membrane</keyword>
<feature type="chain" id="PRO_5003141391" evidence="2">
    <location>
        <begin position="22"/>
        <end position="58"/>
    </location>
</feature>
<dbReference type="KEGG" id="cyj:Cyan7822_6834"/>
<sequence precursor="true">MNKILLITSISFSLLTSPAWAKNIDKAQQEAWYDKAFLLVLLGLVMISVILWLFGVTY</sequence>
<keyword evidence="4" id="KW-1185">Reference proteome</keyword>
<evidence type="ECO:0000313" key="4">
    <source>
        <dbReference type="Proteomes" id="UP000008206"/>
    </source>
</evidence>
<reference evidence="4" key="1">
    <citation type="journal article" date="2011" name="MBio">
        <title>Novel metabolic attributes of the genus Cyanothece, comprising a group of unicellular nitrogen-fixing Cyanobacteria.</title>
        <authorList>
            <person name="Bandyopadhyay A."/>
            <person name="Elvitigala T."/>
            <person name="Welsh E."/>
            <person name="Stockel J."/>
            <person name="Liberton M."/>
            <person name="Min H."/>
            <person name="Sherman L.A."/>
            <person name="Pakrasi H.B."/>
        </authorList>
    </citation>
    <scope>NUCLEOTIDE SEQUENCE [LARGE SCALE GENOMIC DNA]</scope>
    <source>
        <strain evidence="4">PCC 7822</strain>
        <plasmid evidence="4">Cy782203</plasmid>
    </source>
</reference>
<keyword evidence="3" id="KW-0614">Plasmid</keyword>
<name>E0UNF5_GLOV7</name>
<evidence type="ECO:0000256" key="1">
    <source>
        <dbReference type="SAM" id="Phobius"/>
    </source>
</evidence>
<gene>
    <name evidence="3" type="ordered locus">Cyan7822_6834</name>
</gene>
<geneLocation type="plasmid" evidence="3 4">
    <name>Cy782203</name>
</geneLocation>
<keyword evidence="1" id="KW-0812">Transmembrane</keyword>
<dbReference type="HOGENOM" id="CLU_2971853_0_0_3"/>
<evidence type="ECO:0000256" key="2">
    <source>
        <dbReference type="SAM" id="SignalP"/>
    </source>
</evidence>
<accession>E0UNF5</accession>
<feature type="signal peptide" evidence="2">
    <location>
        <begin position="1"/>
        <end position="21"/>
    </location>
</feature>
<organism evidence="3 4">
    <name type="scientific">Gloeothece verrucosa (strain PCC 7822)</name>
    <name type="common">Cyanothece sp. (strain PCC 7822)</name>
    <dbReference type="NCBI Taxonomy" id="497965"/>
    <lineage>
        <taxon>Bacteria</taxon>
        <taxon>Bacillati</taxon>
        <taxon>Cyanobacteriota</taxon>
        <taxon>Cyanophyceae</taxon>
        <taxon>Oscillatoriophycideae</taxon>
        <taxon>Chroococcales</taxon>
        <taxon>Aphanothecaceae</taxon>
        <taxon>Gloeothece</taxon>
        <taxon>Gloeothece verrucosa</taxon>
    </lineage>
</organism>
<protein>
    <submittedName>
        <fullName evidence="3">Uncharacterized protein</fullName>
    </submittedName>
</protein>
<feature type="transmembrane region" description="Helical" evidence="1">
    <location>
        <begin position="37"/>
        <end position="56"/>
    </location>
</feature>
<proteinExistence type="predicted"/>